<evidence type="ECO:0000313" key="20">
    <source>
        <dbReference type="Proteomes" id="UP000224634"/>
    </source>
</evidence>
<dbReference type="OrthoDB" id="5326588at2759"/>
<sequence length="462" mass="53499">MSIRYRKFHARRKINGSENEALVNEKREFGGAWGVGLMMLGFPLLMYYMYIGAMFYDGQFPTPAPNQTMAEFLRHLVKLAYVHAFPHPKAWAIYWTLFMLEGIGYLYLPGVYGKGKPLPSLNGKQLPYYCSATWSWYITIITVLALHFSGLFKLYTIIDEFGPLLSVAICSGFLVSIAAYVSALARGVAIRMTGNHVYDFFMGAELNPRLFKWIDLKMLLEVRMPWYILFLLTLGAALKQYEELGYASGNVLFLLFAHFLYGNACAKGEELIITSWDMFHEKCGFMLIFWNLAGVPMTYCHCTLYLANSNPDTYRWNSSTLAVYAVAYAFIYWVWDTANSQKNHFRAQERGGGVERKSFPQLPWRHVKNPDVIRTETGATILCSGWYGLARKIHYTCDFFFAMSWGLVTGFRSPFPWFYLAFFTVMILHRARRDTHRCRARYGAAWLEYEQRVPYMFIPYVI</sequence>
<dbReference type="PROSITE" id="PS01017">
    <property type="entry name" value="STEROL_REDUCT_1"/>
    <property type="match status" value="1"/>
</dbReference>
<evidence type="ECO:0000256" key="9">
    <source>
        <dbReference type="ARBA" id="ARBA00023002"/>
    </source>
</evidence>
<proteinExistence type="inferred from homology"/>
<evidence type="ECO:0000256" key="2">
    <source>
        <dbReference type="ARBA" id="ARBA00005402"/>
    </source>
</evidence>
<feature type="transmembrane region" description="Helical" evidence="18">
    <location>
        <begin position="32"/>
        <end position="51"/>
    </location>
</feature>
<comment type="subcellular location">
    <subcellularLocation>
        <location evidence="1">Endoplasmic reticulum membrane</location>
        <topology evidence="1">Multi-pass membrane protein</topology>
    </subcellularLocation>
</comment>
<keyword evidence="4 18" id="KW-0812">Transmembrane</keyword>
<evidence type="ECO:0000256" key="15">
    <source>
        <dbReference type="ARBA" id="ARBA00029435"/>
    </source>
</evidence>
<comment type="catalytic activity">
    <reaction evidence="17">
        <text>ergosterol + NADP(+) = ergosta-5,7,22,24(28)-tetraen-3beta-ol + NADPH + H(+)</text>
        <dbReference type="Rhea" id="RHEA:18501"/>
        <dbReference type="ChEBI" id="CHEBI:15378"/>
        <dbReference type="ChEBI" id="CHEBI:16933"/>
        <dbReference type="ChEBI" id="CHEBI:18249"/>
        <dbReference type="ChEBI" id="CHEBI:57783"/>
        <dbReference type="ChEBI" id="CHEBI:58349"/>
        <dbReference type="EC" id="1.3.1.71"/>
    </reaction>
    <physiologicalReaction direction="right-to-left" evidence="17">
        <dbReference type="Rhea" id="RHEA:18503"/>
    </physiologicalReaction>
</comment>
<comment type="caution">
    <text evidence="19">The sequence shown here is derived from an EMBL/GenBank/DDBJ whole genome shotgun (WGS) entry which is preliminary data.</text>
</comment>
<reference evidence="19 20" key="1">
    <citation type="submission" date="2017-10" db="EMBL/GenBank/DDBJ databases">
        <title>Comparative genomics in systemic dimorphic fungi from Ajellomycetaceae.</title>
        <authorList>
            <person name="Munoz J.F."/>
            <person name="Mcewen J.G."/>
            <person name="Clay O.K."/>
            <person name="Cuomo C.A."/>
        </authorList>
    </citation>
    <scope>NUCLEOTIDE SEQUENCE [LARGE SCALE GENOMIC DNA]</scope>
    <source>
        <strain evidence="19 20">UAMH7299</strain>
    </source>
</reference>
<dbReference type="InterPro" id="IPR001171">
    <property type="entry name" value="ERG24_DHCR-like"/>
</dbReference>
<name>A0A2B7YUQ4_POLH7</name>
<evidence type="ECO:0000256" key="14">
    <source>
        <dbReference type="ARBA" id="ARBA00023221"/>
    </source>
</evidence>
<keyword evidence="7 18" id="KW-0752">Steroid biosynthesis</keyword>
<dbReference type="EMBL" id="PDNA01000004">
    <property type="protein sequence ID" value="PGH27804.1"/>
    <property type="molecule type" value="Genomic_DNA"/>
</dbReference>
<evidence type="ECO:0000256" key="13">
    <source>
        <dbReference type="ARBA" id="ARBA00023166"/>
    </source>
</evidence>
<dbReference type="PANTHER" id="PTHR21257:SF31">
    <property type="entry name" value="DELTA(24(24(1)))-STEROL REDUCTASE ERG4"/>
    <property type="match status" value="1"/>
</dbReference>
<comment type="similarity">
    <text evidence="2 18">Belongs to the ERG4/ERG24 family.</text>
</comment>
<keyword evidence="11 18" id="KW-0443">Lipid metabolism</keyword>
<dbReference type="EC" id="1.3.1.71" evidence="16 18"/>
<evidence type="ECO:0000256" key="5">
    <source>
        <dbReference type="ARBA" id="ARBA00022824"/>
    </source>
</evidence>
<keyword evidence="20" id="KW-1185">Reference proteome</keyword>
<feature type="transmembrane region" description="Helical" evidence="18">
    <location>
        <begin position="164"/>
        <end position="185"/>
    </location>
</feature>
<dbReference type="InterPro" id="IPR018083">
    <property type="entry name" value="Sterol_reductase_CS"/>
</dbReference>
<dbReference type="GO" id="GO:0005789">
    <property type="term" value="C:endoplasmic reticulum membrane"/>
    <property type="evidence" value="ECO:0007669"/>
    <property type="project" value="UniProtKB-SubCell"/>
</dbReference>
<dbReference type="GO" id="GO:0006696">
    <property type="term" value="P:ergosterol biosynthetic process"/>
    <property type="evidence" value="ECO:0007669"/>
    <property type="project" value="TreeGrafter"/>
</dbReference>
<feature type="transmembrane region" description="Helical" evidence="18">
    <location>
        <begin position="283"/>
        <end position="306"/>
    </location>
</feature>
<evidence type="ECO:0000256" key="18">
    <source>
        <dbReference type="RuleBase" id="RU369120"/>
    </source>
</evidence>
<keyword evidence="10 18" id="KW-0756">Sterol biosynthesis</keyword>
<evidence type="ECO:0000256" key="1">
    <source>
        <dbReference type="ARBA" id="ARBA00004477"/>
    </source>
</evidence>
<evidence type="ECO:0000256" key="12">
    <source>
        <dbReference type="ARBA" id="ARBA00023136"/>
    </source>
</evidence>
<feature type="transmembrane region" description="Helical" evidence="18">
    <location>
        <begin position="134"/>
        <end position="158"/>
    </location>
</feature>
<keyword evidence="3 18" id="KW-0444">Lipid biosynthesis</keyword>
<accession>A0A2B7YUQ4</accession>
<dbReference type="Pfam" id="PF01222">
    <property type="entry name" value="ERG4_ERG24"/>
    <property type="match status" value="1"/>
</dbReference>
<evidence type="ECO:0000256" key="6">
    <source>
        <dbReference type="ARBA" id="ARBA00022857"/>
    </source>
</evidence>
<evidence type="ECO:0000256" key="16">
    <source>
        <dbReference type="ARBA" id="ARBA00038892"/>
    </source>
</evidence>
<keyword evidence="12 18" id="KW-0472">Membrane</keyword>
<evidence type="ECO:0000256" key="11">
    <source>
        <dbReference type="ARBA" id="ARBA00023098"/>
    </source>
</evidence>
<feature type="transmembrane region" description="Helical" evidence="18">
    <location>
        <begin position="318"/>
        <end position="335"/>
    </location>
</feature>
<dbReference type="GO" id="GO:0000246">
    <property type="term" value="F:Delta24(24-1) sterol reductase activity"/>
    <property type="evidence" value="ECO:0007669"/>
    <property type="project" value="UniProtKB-EC"/>
</dbReference>
<dbReference type="Proteomes" id="UP000224634">
    <property type="component" value="Unassembled WGS sequence"/>
</dbReference>
<evidence type="ECO:0000256" key="3">
    <source>
        <dbReference type="ARBA" id="ARBA00022516"/>
    </source>
</evidence>
<keyword evidence="5" id="KW-0256">Endoplasmic reticulum</keyword>
<evidence type="ECO:0000256" key="8">
    <source>
        <dbReference type="ARBA" id="ARBA00022989"/>
    </source>
</evidence>
<keyword evidence="8 18" id="KW-1133">Transmembrane helix</keyword>
<dbReference type="PANTHER" id="PTHR21257">
    <property type="entry name" value="DELTA(14)-STEROL REDUCTASE"/>
    <property type="match status" value="1"/>
</dbReference>
<dbReference type="AlphaFoldDB" id="A0A2B7YUQ4"/>
<evidence type="ECO:0000256" key="7">
    <source>
        <dbReference type="ARBA" id="ARBA00022955"/>
    </source>
</evidence>
<comment type="pathway">
    <text evidence="15 18">Steroid metabolism; ergosterol biosynthesis.</text>
</comment>
<evidence type="ECO:0000313" key="19">
    <source>
        <dbReference type="EMBL" id="PGH27804.1"/>
    </source>
</evidence>
<dbReference type="Gene3D" id="1.20.120.1630">
    <property type="match status" value="1"/>
</dbReference>
<evidence type="ECO:0000256" key="10">
    <source>
        <dbReference type="ARBA" id="ARBA00023011"/>
    </source>
</evidence>
<dbReference type="FunFam" id="1.20.120.1630:FF:000003">
    <property type="entry name" value="C-24(28) sterol reductase"/>
    <property type="match status" value="1"/>
</dbReference>
<keyword evidence="14 18" id="KW-0753">Steroid metabolism</keyword>
<organism evidence="19 20">
    <name type="scientific">Polytolypa hystricis (strain UAMH7299)</name>
    <dbReference type="NCBI Taxonomy" id="1447883"/>
    <lineage>
        <taxon>Eukaryota</taxon>
        <taxon>Fungi</taxon>
        <taxon>Dikarya</taxon>
        <taxon>Ascomycota</taxon>
        <taxon>Pezizomycotina</taxon>
        <taxon>Eurotiomycetes</taxon>
        <taxon>Eurotiomycetidae</taxon>
        <taxon>Onygenales</taxon>
        <taxon>Onygenales incertae sedis</taxon>
        <taxon>Polytolypa</taxon>
    </lineage>
</organism>
<feature type="transmembrane region" description="Helical" evidence="18">
    <location>
        <begin position="92"/>
        <end position="113"/>
    </location>
</feature>
<keyword evidence="13 18" id="KW-1207">Sterol metabolism</keyword>
<keyword evidence="6" id="KW-0521">NADP</keyword>
<dbReference type="STRING" id="1447883.A0A2B7YUQ4"/>
<protein>
    <recommendedName>
        <fullName evidence="16 18">Delta(24(24(1)))-sterol reductase</fullName>
        <ecNumber evidence="16 18">1.3.1.71</ecNumber>
    </recommendedName>
    <alternativeName>
        <fullName evidence="18">C-24(28) sterol reductase</fullName>
    </alternativeName>
    <alternativeName>
        <fullName evidence="18">Sterol Delta(24(28))-reductase</fullName>
    </alternativeName>
</protein>
<feature type="transmembrane region" description="Helical" evidence="18">
    <location>
        <begin position="218"/>
        <end position="238"/>
    </location>
</feature>
<keyword evidence="9 18" id="KW-0560">Oxidoreductase</keyword>
<evidence type="ECO:0000256" key="17">
    <source>
        <dbReference type="ARBA" id="ARBA00048918"/>
    </source>
</evidence>
<evidence type="ECO:0000256" key="4">
    <source>
        <dbReference type="ARBA" id="ARBA00022692"/>
    </source>
</evidence>
<gene>
    <name evidence="19" type="ORF">AJ80_00592</name>
</gene>